<evidence type="ECO:0000313" key="2">
    <source>
        <dbReference type="Proteomes" id="UP000245624"/>
    </source>
</evidence>
<name>A0A317KWC9_9BACI</name>
<dbReference type="PANTHER" id="PTHR34472">
    <property type="entry name" value="SULFUR CARRIER PROTEIN THIS"/>
    <property type="match status" value="1"/>
</dbReference>
<gene>
    <name evidence="1" type="primary">thiS</name>
    <name evidence="1" type="ORF">DLJ74_15120</name>
</gene>
<proteinExistence type="predicted"/>
<dbReference type="InterPro" id="IPR003749">
    <property type="entry name" value="ThiS/MoaD-like"/>
</dbReference>
<dbReference type="InterPro" id="IPR012675">
    <property type="entry name" value="Beta-grasp_dom_sf"/>
</dbReference>
<dbReference type="Proteomes" id="UP000245624">
    <property type="component" value="Unassembled WGS sequence"/>
</dbReference>
<dbReference type="EMBL" id="QGTD01000013">
    <property type="protein sequence ID" value="PWU67782.1"/>
    <property type="molecule type" value="Genomic_DNA"/>
</dbReference>
<dbReference type="Gene3D" id="3.10.20.30">
    <property type="match status" value="1"/>
</dbReference>
<comment type="caution">
    <text evidence="1">The sequence shown here is derived from an EMBL/GenBank/DDBJ whole genome shotgun (WGS) entry which is preliminary data.</text>
</comment>
<reference evidence="1 2" key="1">
    <citation type="submission" date="2018-05" db="EMBL/GenBank/DDBJ databases">
        <title>Genomic analysis of Gracilibacillus dipsosauri DD1 reveals novel features of a salt-tolerant amylase.</title>
        <authorList>
            <person name="Deutch C.E."/>
            <person name="Yang S."/>
        </authorList>
    </citation>
    <scope>NUCLEOTIDE SEQUENCE [LARGE SCALE GENOMIC DNA]</scope>
    <source>
        <strain evidence="1 2">DD1</strain>
    </source>
</reference>
<dbReference type="Pfam" id="PF02597">
    <property type="entry name" value="ThiS"/>
    <property type="match status" value="1"/>
</dbReference>
<sequence>MKLLVNGNDLTVNSSVNSIQQLIEHLELRNKSLIVEHNQQILKKEDHEKTIINDGDRIEIVHFVGGG</sequence>
<keyword evidence="2" id="KW-1185">Reference proteome</keyword>
<dbReference type="InterPro" id="IPR016155">
    <property type="entry name" value="Mopterin_synth/thiamin_S_b"/>
</dbReference>
<protein>
    <submittedName>
        <fullName evidence="1">Thiamine biosynthesis protein ThiS</fullName>
    </submittedName>
</protein>
<organism evidence="1 2">
    <name type="scientific">Gracilibacillus dipsosauri</name>
    <dbReference type="NCBI Taxonomy" id="178340"/>
    <lineage>
        <taxon>Bacteria</taxon>
        <taxon>Bacillati</taxon>
        <taxon>Bacillota</taxon>
        <taxon>Bacilli</taxon>
        <taxon>Bacillales</taxon>
        <taxon>Bacillaceae</taxon>
        <taxon>Gracilibacillus</taxon>
    </lineage>
</organism>
<dbReference type="CDD" id="cd00565">
    <property type="entry name" value="Ubl_ThiS"/>
    <property type="match status" value="1"/>
</dbReference>
<accession>A0A317KWC9</accession>
<dbReference type="InterPro" id="IPR010035">
    <property type="entry name" value="Thi_S"/>
</dbReference>
<dbReference type="OrthoDB" id="9798559at2"/>
<dbReference type="RefSeq" id="WP_054860523.1">
    <property type="nucleotide sequence ID" value="NZ_JAJUIE010000018.1"/>
</dbReference>
<dbReference type="NCBIfam" id="TIGR01683">
    <property type="entry name" value="thiS"/>
    <property type="match status" value="1"/>
</dbReference>
<dbReference type="AlphaFoldDB" id="A0A317KWC9"/>
<dbReference type="SUPFAM" id="SSF54285">
    <property type="entry name" value="MoaD/ThiS"/>
    <property type="match status" value="1"/>
</dbReference>
<evidence type="ECO:0000313" key="1">
    <source>
        <dbReference type="EMBL" id="PWU67782.1"/>
    </source>
</evidence>
<dbReference type="PANTHER" id="PTHR34472:SF1">
    <property type="entry name" value="SULFUR CARRIER PROTEIN THIS"/>
    <property type="match status" value="1"/>
</dbReference>